<dbReference type="CDD" id="cd00757">
    <property type="entry name" value="ThiF_MoeB_HesA_family"/>
    <property type="match status" value="1"/>
</dbReference>
<reference evidence="3 4" key="1">
    <citation type="submission" date="2018-04" db="EMBL/GenBank/DDBJ databases">
        <title>Sphingobacterium sp. M46 Genome.</title>
        <authorList>
            <person name="Cheng J."/>
            <person name="Li Y."/>
        </authorList>
    </citation>
    <scope>NUCLEOTIDE SEQUENCE [LARGE SCALE GENOMIC DNA]</scope>
    <source>
        <strain evidence="3 4">M46</strain>
    </source>
</reference>
<dbReference type="FunFam" id="3.40.50.720:FF:000080">
    <property type="entry name" value="Thiazole biosynthesis adenylyltransferase ThiF"/>
    <property type="match status" value="1"/>
</dbReference>
<dbReference type="InterPro" id="IPR035985">
    <property type="entry name" value="Ubiquitin-activating_enz"/>
</dbReference>
<dbReference type="SUPFAM" id="SSF69572">
    <property type="entry name" value="Activating enzymes of the ubiquitin-like proteins"/>
    <property type="match status" value="1"/>
</dbReference>
<dbReference type="GO" id="GO:0005829">
    <property type="term" value="C:cytosol"/>
    <property type="evidence" value="ECO:0007669"/>
    <property type="project" value="TreeGrafter"/>
</dbReference>
<proteinExistence type="inferred from homology"/>
<evidence type="ECO:0000259" key="2">
    <source>
        <dbReference type="Pfam" id="PF00899"/>
    </source>
</evidence>
<dbReference type="PANTHER" id="PTHR10953">
    <property type="entry name" value="UBIQUITIN-ACTIVATING ENZYME E1"/>
    <property type="match status" value="1"/>
</dbReference>
<dbReference type="GO" id="GO:0004792">
    <property type="term" value="F:thiosulfate-cyanide sulfurtransferase activity"/>
    <property type="evidence" value="ECO:0007669"/>
    <property type="project" value="TreeGrafter"/>
</dbReference>
<gene>
    <name evidence="3" type="ORF">DCO56_01725</name>
</gene>
<evidence type="ECO:0000256" key="1">
    <source>
        <dbReference type="ARBA" id="ARBA00009919"/>
    </source>
</evidence>
<dbReference type="PANTHER" id="PTHR10953:SF102">
    <property type="entry name" value="ADENYLYLTRANSFERASE AND SULFURTRANSFERASE MOCS3"/>
    <property type="match status" value="1"/>
</dbReference>
<dbReference type="OrthoDB" id="9804286at2"/>
<feature type="domain" description="THIF-type NAD/FAD binding fold" evidence="2">
    <location>
        <begin position="10"/>
        <end position="232"/>
    </location>
</feature>
<dbReference type="Proteomes" id="UP000250831">
    <property type="component" value="Unassembled WGS sequence"/>
</dbReference>
<dbReference type="GO" id="GO:0008146">
    <property type="term" value="F:sulfotransferase activity"/>
    <property type="evidence" value="ECO:0007669"/>
    <property type="project" value="TreeGrafter"/>
</dbReference>
<protein>
    <submittedName>
        <fullName evidence="3">Thiamine biosynthesis protein ThiF</fullName>
    </submittedName>
</protein>
<dbReference type="AlphaFoldDB" id="A0A363NY48"/>
<dbReference type="GO" id="GO:0016779">
    <property type="term" value="F:nucleotidyltransferase activity"/>
    <property type="evidence" value="ECO:0007669"/>
    <property type="project" value="TreeGrafter"/>
</dbReference>
<dbReference type="InterPro" id="IPR000594">
    <property type="entry name" value="ThiF_NAD_FAD-bd"/>
</dbReference>
<dbReference type="EMBL" id="QCXX01000001">
    <property type="protein sequence ID" value="PUV25725.1"/>
    <property type="molecule type" value="Genomic_DNA"/>
</dbReference>
<accession>A0A363NY48</accession>
<dbReference type="Pfam" id="PF00899">
    <property type="entry name" value="ThiF"/>
    <property type="match status" value="1"/>
</dbReference>
<keyword evidence="4" id="KW-1185">Reference proteome</keyword>
<dbReference type="InterPro" id="IPR045886">
    <property type="entry name" value="ThiF/MoeB/HesA"/>
</dbReference>
<dbReference type="Gene3D" id="3.40.50.720">
    <property type="entry name" value="NAD(P)-binding Rossmann-like Domain"/>
    <property type="match status" value="1"/>
</dbReference>
<evidence type="ECO:0000313" key="3">
    <source>
        <dbReference type="EMBL" id="PUV25725.1"/>
    </source>
</evidence>
<dbReference type="RefSeq" id="WP_108632036.1">
    <property type="nucleotide sequence ID" value="NZ_QCXX01000001.1"/>
</dbReference>
<organism evidence="3 4">
    <name type="scientific">Sphingobacterium athyrii</name>
    <dbReference type="NCBI Taxonomy" id="2152717"/>
    <lineage>
        <taxon>Bacteria</taxon>
        <taxon>Pseudomonadati</taxon>
        <taxon>Bacteroidota</taxon>
        <taxon>Sphingobacteriia</taxon>
        <taxon>Sphingobacteriales</taxon>
        <taxon>Sphingobacteriaceae</taxon>
        <taxon>Sphingobacterium</taxon>
    </lineage>
</organism>
<sequence length="236" mass="26340">MKEDFIFERYSRQIFIEEIGVSGQRKIMNAKVLIVGAGGLGSPVLQYLAAAGIGVLALADFDRVELHNLNRQVIHGEKQLHKTKTSSAADFMQQHNSTIDFRPIQVKIDIDNAAEILRPYDIIVDCCDNFKTRYLLNETCLKLNKPLVYGSIHGFEGQLAVFNYQGSKHLLDLFPSVPPPEQVPNCDKNGVLGPLPGIIGSMMAMQVLKMAAELPVDTNQLTLVDTLHWRFSKLSF</sequence>
<name>A0A363NY48_9SPHI</name>
<comment type="similarity">
    <text evidence="1">Belongs to the HesA/MoeB/ThiF family.</text>
</comment>
<evidence type="ECO:0000313" key="4">
    <source>
        <dbReference type="Proteomes" id="UP000250831"/>
    </source>
</evidence>
<dbReference type="GO" id="GO:0008641">
    <property type="term" value="F:ubiquitin-like modifier activating enzyme activity"/>
    <property type="evidence" value="ECO:0007669"/>
    <property type="project" value="InterPro"/>
</dbReference>
<comment type="caution">
    <text evidence="3">The sequence shown here is derived from an EMBL/GenBank/DDBJ whole genome shotgun (WGS) entry which is preliminary data.</text>
</comment>